<dbReference type="Proteomes" id="UP000813463">
    <property type="component" value="Chromosome 3"/>
</dbReference>
<dbReference type="InterPro" id="IPR025558">
    <property type="entry name" value="DUF4283"/>
</dbReference>
<protein>
    <recommendedName>
        <fullName evidence="6">Reverse transcriptase domain-containing protein</fullName>
    </recommendedName>
</protein>
<dbReference type="InterPro" id="IPR036691">
    <property type="entry name" value="Endo/exonu/phosph_ase_sf"/>
</dbReference>
<dbReference type="GeneID" id="110775199"/>
<dbReference type="CDD" id="cd01650">
    <property type="entry name" value="RT_nLTR_like"/>
    <property type="match status" value="1"/>
</dbReference>
<organism evidence="4 5">
    <name type="scientific">Spinacia oleracea</name>
    <name type="common">Spinach</name>
    <dbReference type="NCBI Taxonomy" id="3562"/>
    <lineage>
        <taxon>Eukaryota</taxon>
        <taxon>Viridiplantae</taxon>
        <taxon>Streptophyta</taxon>
        <taxon>Embryophyta</taxon>
        <taxon>Tracheophyta</taxon>
        <taxon>Spermatophyta</taxon>
        <taxon>Magnoliopsida</taxon>
        <taxon>eudicotyledons</taxon>
        <taxon>Gunneridae</taxon>
        <taxon>Pentapetalae</taxon>
        <taxon>Caryophyllales</taxon>
        <taxon>Chenopodiaceae</taxon>
        <taxon>Chenopodioideae</taxon>
        <taxon>Anserineae</taxon>
        <taxon>Spinacia</taxon>
    </lineage>
</organism>
<feature type="domain" description="DUF4283" evidence="3">
    <location>
        <begin position="168"/>
        <end position="247"/>
    </location>
</feature>
<dbReference type="PANTHER" id="PTHR33233">
    <property type="entry name" value="ENDONUCLEASE/EXONUCLEASE/PHOSPHATASE"/>
    <property type="match status" value="1"/>
</dbReference>
<evidence type="ECO:0000313" key="5">
    <source>
        <dbReference type="RefSeq" id="XP_056695079.1"/>
    </source>
</evidence>
<reference evidence="4" key="1">
    <citation type="journal article" date="2021" name="Nat. Commun.">
        <title>Genomic analyses provide insights into spinach domestication and the genetic basis of agronomic traits.</title>
        <authorList>
            <person name="Cai X."/>
            <person name="Sun X."/>
            <person name="Xu C."/>
            <person name="Sun H."/>
            <person name="Wang X."/>
            <person name="Ge C."/>
            <person name="Zhang Z."/>
            <person name="Wang Q."/>
            <person name="Fei Z."/>
            <person name="Jiao C."/>
            <person name="Wang Q."/>
        </authorList>
    </citation>
    <scope>NUCLEOTIDE SEQUENCE [LARGE SCALE GENOMIC DNA]</scope>
    <source>
        <strain evidence="4">cv. Varoflay</strain>
    </source>
</reference>
<gene>
    <name evidence="5" type="primary">LOC110775199</name>
</gene>
<proteinExistence type="predicted"/>
<dbReference type="PANTHER" id="PTHR33233:SF14">
    <property type="entry name" value="ENDONUCLEASE_EXONUCLEASE_PHOSPHATASE"/>
    <property type="match status" value="1"/>
</dbReference>
<feature type="region of interest" description="Disordered" evidence="1">
    <location>
        <begin position="1"/>
        <end position="32"/>
    </location>
</feature>
<dbReference type="InterPro" id="IPR000477">
    <property type="entry name" value="RT_dom"/>
</dbReference>
<evidence type="ECO:0008006" key="6">
    <source>
        <dbReference type="Google" id="ProtNLM"/>
    </source>
</evidence>
<dbReference type="Gene3D" id="3.60.10.10">
    <property type="entry name" value="Endonuclease/exonuclease/phosphatase"/>
    <property type="match status" value="1"/>
</dbReference>
<name>A0ABM3RHJ1_SPIOL</name>
<evidence type="ECO:0000313" key="4">
    <source>
        <dbReference type="Proteomes" id="UP000813463"/>
    </source>
</evidence>
<dbReference type="InterPro" id="IPR043502">
    <property type="entry name" value="DNA/RNA_pol_sf"/>
</dbReference>
<dbReference type="SUPFAM" id="SSF56219">
    <property type="entry name" value="DNase I-like"/>
    <property type="match status" value="1"/>
</dbReference>
<evidence type="ECO:0000256" key="1">
    <source>
        <dbReference type="SAM" id="MobiDB-lite"/>
    </source>
</evidence>
<keyword evidence="4" id="KW-1185">Reference proteome</keyword>
<dbReference type="RefSeq" id="XP_056695079.1">
    <property type="nucleotide sequence ID" value="XM_056839101.1"/>
</dbReference>
<sequence>MARKSGSKNQGNKHGNGKSKPRGPSSDSQALKTRSLEEVLGVEEIDFGIENEVLTPKSSLQQLQICSELRHTFNDYLQAIHNSNGIASRTQSRSNLDVGTIPNLLDETVDDCNSDDDSINTVIDNDVVNNVDSIVVNDVASIDANESIVSPSSPVEIDLEDIQEEVDFWMSAVVCYVVGANPLINVMEGFIRCIWKHLNVDKVGMVKRGIFLVRFLTMDSRDKVLAGHYFFDSKPLIMKPWNSDMDMDKEDVKSVPIWVQLKLGFKYWGEKALFKIISQIGKPIKRDQATINRDKLQFSRVMVDITLSKELPEWISFRDENGLMVRVGLYYEWKPTMCSKCKMIGHLQEDCRQGKPKRVWVHKDKQVQLVTTMNIVSSPLMDPEGFQRSLRPIRVRTSPREPVTTSNVFQILDTRLNGDAGVSGEDNIGVEHMDKYEVGLVGLLEHKVKVSNLGKLYQKVFAKWCFTSNASYHPGGRIIVAWKAGSFNVNIVAASSQFLHCHVTPVSGMLSFFCTFIYAHNEAGLRQELWRDLSLINTAAPWILCGDFNCVMAPEERIGAPVRQCDIVDICGCMHNCGMEDLNSVGNLFTWNNKQQGNKRVFSKIDRILANQAWQDAYPDAEVCFLPEGQFDHSPGLLTVYPRVNGGRKPFKYFTMWRASPVFSDTVKTAWNTQGFNNVHAADLKAHHELIEAQEAMHKNPTNQDLADTELRAIHEYKVKHKIYLEFLSQKEKIAWLRDGDENSALFHQSIRSRILKNQIYSIHDMGGVWKDNPTKAHHKAILNSNYTAEEVRDALFSIPGAKAPGPDGFGSHFFKDSWHIVGDEVVAAVLDMLQHGKILKELNHTVITLIPKTKCPKDVSEFRPISCCNTLYKCITKVLCGRLRQVLPDLILENQGGFVHGRFIVHNIMVVQDLVRQYGRKGVKPSCLMKIDLQKAYDTVDWKFL</sequence>
<reference evidence="5" key="2">
    <citation type="submission" date="2025-08" db="UniProtKB">
        <authorList>
            <consortium name="RefSeq"/>
        </authorList>
    </citation>
    <scope>IDENTIFICATION</scope>
    <source>
        <tissue evidence="5">Leaf</tissue>
    </source>
</reference>
<evidence type="ECO:0000259" key="3">
    <source>
        <dbReference type="Pfam" id="PF14111"/>
    </source>
</evidence>
<dbReference type="SUPFAM" id="SSF56672">
    <property type="entry name" value="DNA/RNA polymerases"/>
    <property type="match status" value="1"/>
</dbReference>
<dbReference type="Pfam" id="PF14111">
    <property type="entry name" value="DUF4283"/>
    <property type="match status" value="1"/>
</dbReference>
<feature type="domain" description="Reverse transcriptase" evidence="2">
    <location>
        <begin position="855"/>
        <end position="945"/>
    </location>
</feature>
<dbReference type="Pfam" id="PF00078">
    <property type="entry name" value="RVT_1"/>
    <property type="match status" value="1"/>
</dbReference>
<evidence type="ECO:0000259" key="2">
    <source>
        <dbReference type="Pfam" id="PF00078"/>
    </source>
</evidence>
<accession>A0ABM3RHJ1</accession>